<dbReference type="EMBL" id="AP018365">
    <property type="protein sequence ID" value="BBB01631.1"/>
    <property type="molecule type" value="Genomic_DNA"/>
</dbReference>
<dbReference type="InterPro" id="IPR042097">
    <property type="entry name" value="Aminopeptidase_N-like_N_sf"/>
</dbReference>
<keyword evidence="9" id="KW-0862">Zinc</keyword>
<evidence type="ECO:0000256" key="10">
    <source>
        <dbReference type="ARBA" id="ARBA00023049"/>
    </source>
</evidence>
<evidence type="ECO:0000256" key="5">
    <source>
        <dbReference type="ARBA" id="ARBA00015611"/>
    </source>
</evidence>
<gene>
    <name evidence="16" type="ORF">RVR_9138</name>
</gene>
<protein>
    <recommendedName>
        <fullName evidence="5">Aminopeptidase N</fullName>
        <ecNumber evidence="4">3.4.11.2</ecNumber>
    </recommendedName>
    <alternativeName>
        <fullName evidence="11">Alanine aminopeptidase</fullName>
    </alternativeName>
    <alternativeName>
        <fullName evidence="12">Lysyl aminopeptidase</fullName>
    </alternativeName>
</protein>
<accession>A0A7U3VS89</accession>
<dbReference type="InterPro" id="IPR001930">
    <property type="entry name" value="Peptidase_M1"/>
</dbReference>
<dbReference type="Proteomes" id="UP000595703">
    <property type="component" value="Chromosome"/>
</dbReference>
<feature type="domain" description="Peptidase M1 membrane alanine aminopeptidase" evidence="14">
    <location>
        <begin position="328"/>
        <end position="465"/>
    </location>
</feature>
<dbReference type="Pfam" id="PF01433">
    <property type="entry name" value="Peptidase_M1"/>
    <property type="match status" value="1"/>
</dbReference>
<dbReference type="CDD" id="cd09603">
    <property type="entry name" value="M1_APN_like"/>
    <property type="match status" value="1"/>
</dbReference>
<dbReference type="PANTHER" id="PTHR11533:SF297">
    <property type="entry name" value="AMINOPEPTIDASE N"/>
    <property type="match status" value="1"/>
</dbReference>
<comment type="catalytic activity">
    <reaction evidence="1">
        <text>Release of an N-terminal amino acid, Xaa-|-Yaa- from a peptide, amide or arylamide. Xaa is preferably Ala, but may be most amino acids including Pro (slow action). When a terminal hydrophobic residue is followed by a prolyl residue, the two may be released as an intact Xaa-Pro dipeptide.</text>
        <dbReference type="EC" id="3.4.11.2"/>
    </reaction>
</comment>
<evidence type="ECO:0000313" key="16">
    <source>
        <dbReference type="EMBL" id="BBB01631.1"/>
    </source>
</evidence>
<evidence type="ECO:0000313" key="17">
    <source>
        <dbReference type="Proteomes" id="UP000595703"/>
    </source>
</evidence>
<reference evidence="16 17" key="1">
    <citation type="journal article" date="2010" name="J. Bacteriol.">
        <title>Biochemical characterization of a novel indole prenyltransferase from Streptomyces sp. SN-593.</title>
        <authorList>
            <person name="Takahashi S."/>
            <person name="Takagi H."/>
            <person name="Toyoda A."/>
            <person name="Uramoto M."/>
            <person name="Nogawa T."/>
            <person name="Ueki M."/>
            <person name="Sakaki Y."/>
            <person name="Osada H."/>
        </authorList>
    </citation>
    <scope>NUCLEOTIDE SEQUENCE [LARGE SCALE GENOMIC DNA]</scope>
    <source>
        <strain evidence="16 17">SN-593</strain>
    </source>
</reference>
<dbReference type="SUPFAM" id="SSF55486">
    <property type="entry name" value="Metalloproteases ('zincins'), catalytic domain"/>
    <property type="match status" value="1"/>
</dbReference>
<evidence type="ECO:0000256" key="11">
    <source>
        <dbReference type="ARBA" id="ARBA00029811"/>
    </source>
</evidence>
<dbReference type="InterPro" id="IPR027268">
    <property type="entry name" value="Peptidase_M4/M1_CTD_sf"/>
</dbReference>
<dbReference type="RefSeq" id="WP_237405103.1">
    <property type="nucleotide sequence ID" value="NZ_AP018365.1"/>
</dbReference>
<evidence type="ECO:0000256" key="12">
    <source>
        <dbReference type="ARBA" id="ARBA00031533"/>
    </source>
</evidence>
<evidence type="ECO:0000256" key="2">
    <source>
        <dbReference type="ARBA" id="ARBA00001947"/>
    </source>
</evidence>
<dbReference type="SUPFAM" id="SSF63737">
    <property type="entry name" value="Leukotriene A4 hydrolase N-terminal domain"/>
    <property type="match status" value="1"/>
</dbReference>
<reference evidence="16 17" key="2">
    <citation type="journal article" date="2011" name="J. Antibiot.">
        <title>Furaquinocins I and J: novel polyketide isoprenoid hybrid compounds from Streptomyces reveromyceticus SN-593.</title>
        <authorList>
            <person name="Panthee S."/>
            <person name="Takahashi S."/>
            <person name="Takagi H."/>
            <person name="Nogawa T."/>
            <person name="Oowada E."/>
            <person name="Uramoto M."/>
            <person name="Osada H."/>
        </authorList>
    </citation>
    <scope>NUCLEOTIDE SEQUENCE [LARGE SCALE GENOMIC DNA]</scope>
    <source>
        <strain evidence="16 17">SN-593</strain>
    </source>
</reference>
<dbReference type="GO" id="GO:0008270">
    <property type="term" value="F:zinc ion binding"/>
    <property type="evidence" value="ECO:0007669"/>
    <property type="project" value="InterPro"/>
</dbReference>
<reference evidence="16 17" key="3">
    <citation type="journal article" date="2011" name="Nat. Chem. Biol.">
        <title>Reveromycin A biosynthesis uses RevG and RevJ for stereospecific spiroacetal formation.</title>
        <authorList>
            <person name="Takahashi S."/>
            <person name="Toyoda A."/>
            <person name="Sekiyama Y."/>
            <person name="Takagi H."/>
            <person name="Nogawa T."/>
            <person name="Uramoto M."/>
            <person name="Suzuki R."/>
            <person name="Koshino H."/>
            <person name="Kumano T."/>
            <person name="Panthee S."/>
            <person name="Dairi T."/>
            <person name="Ishikawa J."/>
            <person name="Ikeda H."/>
            <person name="Sakaki Y."/>
            <person name="Osada H."/>
        </authorList>
    </citation>
    <scope>NUCLEOTIDE SEQUENCE [LARGE SCALE GENOMIC DNA]</scope>
    <source>
        <strain evidence="16 17">SN-593</strain>
    </source>
</reference>
<keyword evidence="6" id="KW-0645">Protease</keyword>
<evidence type="ECO:0000256" key="8">
    <source>
        <dbReference type="ARBA" id="ARBA00022801"/>
    </source>
</evidence>
<dbReference type="InterPro" id="IPR050344">
    <property type="entry name" value="Peptidase_M1_aminopeptidases"/>
</dbReference>
<proteinExistence type="inferred from homology"/>
<reference evidence="16 17" key="4">
    <citation type="journal article" date="2020" name="Sci. Rep.">
        <title>beta-carboline chemical signals induce reveromycin production through a LuxR family regulator in Streptomyces sp. SN-593.</title>
        <authorList>
            <person name="Panthee S."/>
            <person name="Kito N."/>
            <person name="Hayashi T."/>
            <person name="Shimizu T."/>
            <person name="Ishikawa J."/>
            <person name="Hamamoto H."/>
            <person name="Osada H."/>
            <person name="Takahashi S."/>
        </authorList>
    </citation>
    <scope>NUCLEOTIDE SEQUENCE [LARGE SCALE GENOMIC DNA]</scope>
    <source>
        <strain evidence="16 17">SN-593</strain>
    </source>
</reference>
<evidence type="ECO:0000256" key="6">
    <source>
        <dbReference type="ARBA" id="ARBA00022670"/>
    </source>
</evidence>
<feature type="chain" id="PRO_5039444155" description="Aminopeptidase N" evidence="13">
    <location>
        <begin position="30"/>
        <end position="475"/>
    </location>
</feature>
<keyword evidence="10" id="KW-0482">Metalloprotease</keyword>
<evidence type="ECO:0000256" key="7">
    <source>
        <dbReference type="ARBA" id="ARBA00022723"/>
    </source>
</evidence>
<dbReference type="Gene3D" id="1.10.390.10">
    <property type="entry name" value="Neutral Protease Domain 2"/>
    <property type="match status" value="1"/>
</dbReference>
<evidence type="ECO:0000256" key="3">
    <source>
        <dbReference type="ARBA" id="ARBA00010136"/>
    </source>
</evidence>
<evidence type="ECO:0000259" key="14">
    <source>
        <dbReference type="Pfam" id="PF01433"/>
    </source>
</evidence>
<dbReference type="AlphaFoldDB" id="A0A7U3VS89"/>
<evidence type="ECO:0000256" key="4">
    <source>
        <dbReference type="ARBA" id="ARBA00012564"/>
    </source>
</evidence>
<sequence>MRLRPPPPRAVTLPLLAGCLLACCLSCTGTDGSAPADTGAPGVGDRLFPDAGNGGYDVGRYTLDLDYDPASGRLRGTATLTATADQDLERFDLDLAGMEVSRVTVDGATARATRAGTELRISPAHRLRRGARFTTTVAYQGVPRTLTDPDGSHEGWFRTDDGALALGEPVGSMAWFPGDDHPSDKAAFDVTVTVPRGLTAVSGGEPVGTRPAAGGRTSYQWRSTAPMATYLATVAIGHFDVTRSTTPDGLPLYVAVDPRSDDAATAAALARIPEILSWEQGLFGPYPFASAGAVVDHLPKGRVGYALETQTRPVFPGDGPPPAVDQVTLAHELAHQWFGDSVTPSAWQDMWLNEGFATFTEWLWKAREGGPSLDASAAAALADPAAWAFPPASPPDAAAVSAAPAYGRGALVLYELRRTLGAAVFGRLLKQWAAAHRHGNASTADFTAFCARLTSRDLRPLFATWLYGAARPAHL</sequence>
<evidence type="ECO:0000256" key="9">
    <source>
        <dbReference type="ARBA" id="ARBA00022833"/>
    </source>
</evidence>
<dbReference type="InterPro" id="IPR045357">
    <property type="entry name" value="Aminopeptidase_N-like_N"/>
</dbReference>
<dbReference type="Pfam" id="PF17900">
    <property type="entry name" value="Peptidase_M1_N"/>
    <property type="match status" value="1"/>
</dbReference>
<evidence type="ECO:0000256" key="1">
    <source>
        <dbReference type="ARBA" id="ARBA00000098"/>
    </source>
</evidence>
<dbReference type="KEGG" id="arev:RVR_9138"/>
<dbReference type="Gene3D" id="2.60.40.1730">
    <property type="entry name" value="tricorn interacting facor f3 domain"/>
    <property type="match status" value="1"/>
</dbReference>
<keyword evidence="8" id="KW-0378">Hydrolase</keyword>
<dbReference type="GO" id="GO:0016285">
    <property type="term" value="F:alanyl aminopeptidase activity"/>
    <property type="evidence" value="ECO:0007669"/>
    <property type="project" value="UniProtKB-EC"/>
</dbReference>
<comment type="cofactor">
    <cofactor evidence="2">
        <name>Zn(2+)</name>
        <dbReference type="ChEBI" id="CHEBI:29105"/>
    </cofactor>
</comment>
<feature type="domain" description="Aminopeptidase N-like N-terminal" evidence="15">
    <location>
        <begin position="60"/>
        <end position="231"/>
    </location>
</feature>
<keyword evidence="17" id="KW-1185">Reference proteome</keyword>
<keyword evidence="7" id="KW-0479">Metal-binding</keyword>
<evidence type="ECO:0000259" key="15">
    <source>
        <dbReference type="Pfam" id="PF17900"/>
    </source>
</evidence>
<comment type="similarity">
    <text evidence="3">Belongs to the peptidase M1 family.</text>
</comment>
<dbReference type="PANTHER" id="PTHR11533">
    <property type="entry name" value="PROTEASE M1 ZINC METALLOPROTEASE"/>
    <property type="match status" value="1"/>
</dbReference>
<keyword evidence="13" id="KW-0732">Signal</keyword>
<organism evidence="16 17">
    <name type="scientific">Actinacidiphila reveromycinica</name>
    <dbReference type="NCBI Taxonomy" id="659352"/>
    <lineage>
        <taxon>Bacteria</taxon>
        <taxon>Bacillati</taxon>
        <taxon>Actinomycetota</taxon>
        <taxon>Actinomycetes</taxon>
        <taxon>Kitasatosporales</taxon>
        <taxon>Streptomycetaceae</taxon>
        <taxon>Actinacidiphila</taxon>
    </lineage>
</organism>
<dbReference type="EC" id="3.4.11.2" evidence="4"/>
<dbReference type="InterPro" id="IPR014782">
    <property type="entry name" value="Peptidase_M1_dom"/>
</dbReference>
<dbReference type="PRINTS" id="PR00756">
    <property type="entry name" value="ALADIPTASE"/>
</dbReference>
<dbReference type="GO" id="GO:0006508">
    <property type="term" value="P:proteolysis"/>
    <property type="evidence" value="ECO:0007669"/>
    <property type="project" value="UniProtKB-KW"/>
</dbReference>
<feature type="signal peptide" evidence="13">
    <location>
        <begin position="1"/>
        <end position="29"/>
    </location>
</feature>
<dbReference type="GO" id="GO:0008237">
    <property type="term" value="F:metallopeptidase activity"/>
    <property type="evidence" value="ECO:0007669"/>
    <property type="project" value="UniProtKB-KW"/>
</dbReference>
<name>A0A7U3VS89_9ACTN</name>
<evidence type="ECO:0000256" key="13">
    <source>
        <dbReference type="SAM" id="SignalP"/>
    </source>
</evidence>